<feature type="region of interest" description="Disordered" evidence="6">
    <location>
        <begin position="694"/>
        <end position="728"/>
    </location>
</feature>
<evidence type="ECO:0000256" key="1">
    <source>
        <dbReference type="ARBA" id="ARBA00001231"/>
    </source>
</evidence>
<dbReference type="InterPro" id="IPR015882">
    <property type="entry name" value="HEX_bac_N"/>
</dbReference>
<dbReference type="Pfam" id="PF13385">
    <property type="entry name" value="Laminin_G_3"/>
    <property type="match status" value="1"/>
</dbReference>
<dbReference type="PANTHER" id="PTHR22600:SF57">
    <property type="entry name" value="BETA-N-ACETYLHEXOSAMINIDASE"/>
    <property type="match status" value="1"/>
</dbReference>
<protein>
    <recommendedName>
        <fullName evidence="3">beta-N-acetylhexosaminidase</fullName>
        <ecNumber evidence="3">3.2.1.52</ecNumber>
    </recommendedName>
</protein>
<dbReference type="Pfam" id="PF00754">
    <property type="entry name" value="F5_F8_type_C"/>
    <property type="match status" value="1"/>
</dbReference>
<evidence type="ECO:0000313" key="10">
    <source>
        <dbReference type="Proteomes" id="UP001595850"/>
    </source>
</evidence>
<dbReference type="InterPro" id="IPR008979">
    <property type="entry name" value="Galactose-bd-like_sf"/>
</dbReference>
<keyword evidence="7" id="KW-0732">Signal</keyword>
<feature type="region of interest" description="Disordered" evidence="6">
    <location>
        <begin position="513"/>
        <end position="549"/>
    </location>
</feature>
<evidence type="ECO:0000256" key="7">
    <source>
        <dbReference type="SAM" id="SignalP"/>
    </source>
</evidence>
<dbReference type="InterPro" id="IPR013320">
    <property type="entry name" value="ConA-like_dom_sf"/>
</dbReference>
<keyword evidence="10" id="KW-1185">Reference proteome</keyword>
<dbReference type="InterPro" id="IPR000421">
    <property type="entry name" value="FA58C"/>
</dbReference>
<organism evidence="9 10">
    <name type="scientific">Planomonospora corallina</name>
    <dbReference type="NCBI Taxonomy" id="1806052"/>
    <lineage>
        <taxon>Bacteria</taxon>
        <taxon>Bacillati</taxon>
        <taxon>Actinomycetota</taxon>
        <taxon>Actinomycetes</taxon>
        <taxon>Streptosporangiales</taxon>
        <taxon>Streptosporangiaceae</taxon>
        <taxon>Planomonospora</taxon>
    </lineage>
</organism>
<evidence type="ECO:0000313" key="9">
    <source>
        <dbReference type="EMBL" id="MFC4059365.1"/>
    </source>
</evidence>
<name>A0ABV8I8M1_9ACTN</name>
<dbReference type="Proteomes" id="UP001595850">
    <property type="component" value="Unassembled WGS sequence"/>
</dbReference>
<keyword evidence="4" id="KW-0378">Hydrolase</keyword>
<dbReference type="PANTHER" id="PTHR22600">
    <property type="entry name" value="BETA-HEXOSAMINIDASE"/>
    <property type="match status" value="1"/>
</dbReference>
<evidence type="ECO:0000256" key="6">
    <source>
        <dbReference type="SAM" id="MobiDB-lite"/>
    </source>
</evidence>
<feature type="compositionally biased region" description="Low complexity" evidence="6">
    <location>
        <begin position="531"/>
        <end position="543"/>
    </location>
</feature>
<proteinExistence type="inferred from homology"/>
<dbReference type="Pfam" id="PF02838">
    <property type="entry name" value="Glyco_hydro_20b"/>
    <property type="match status" value="1"/>
</dbReference>
<accession>A0ABV8I8M1</accession>
<dbReference type="SUPFAM" id="SSF55545">
    <property type="entry name" value="beta-N-acetylhexosaminidase-like domain"/>
    <property type="match status" value="1"/>
</dbReference>
<evidence type="ECO:0000256" key="5">
    <source>
        <dbReference type="ARBA" id="ARBA00023295"/>
    </source>
</evidence>
<reference evidence="10" key="1">
    <citation type="journal article" date="2019" name="Int. J. Syst. Evol. Microbiol.">
        <title>The Global Catalogue of Microorganisms (GCM) 10K type strain sequencing project: providing services to taxonomists for standard genome sequencing and annotation.</title>
        <authorList>
            <consortium name="The Broad Institute Genomics Platform"/>
            <consortium name="The Broad Institute Genome Sequencing Center for Infectious Disease"/>
            <person name="Wu L."/>
            <person name="Ma J."/>
        </authorList>
    </citation>
    <scope>NUCLEOTIDE SEQUENCE [LARGE SCALE GENOMIC DNA]</scope>
    <source>
        <strain evidence="10">TBRC 4489</strain>
    </source>
</reference>
<dbReference type="SUPFAM" id="SSF49899">
    <property type="entry name" value="Concanavalin A-like lectins/glucanases"/>
    <property type="match status" value="1"/>
</dbReference>
<feature type="signal peptide" evidence="7">
    <location>
        <begin position="1"/>
        <end position="19"/>
    </location>
</feature>
<feature type="chain" id="PRO_5047460381" description="beta-N-acetylhexosaminidase" evidence="7">
    <location>
        <begin position="20"/>
        <end position="824"/>
    </location>
</feature>
<feature type="compositionally biased region" description="Gly residues" evidence="6">
    <location>
        <begin position="517"/>
        <end position="530"/>
    </location>
</feature>
<dbReference type="EMBL" id="JBHSBM010000017">
    <property type="protein sequence ID" value="MFC4059365.1"/>
    <property type="molecule type" value="Genomic_DNA"/>
</dbReference>
<dbReference type="PRINTS" id="PR00738">
    <property type="entry name" value="GLHYDRLASE20"/>
</dbReference>
<evidence type="ECO:0000256" key="2">
    <source>
        <dbReference type="ARBA" id="ARBA00006285"/>
    </source>
</evidence>
<comment type="caution">
    <text evidence="9">The sequence shown here is derived from an EMBL/GenBank/DDBJ whole genome shotgun (WGS) entry which is preliminary data.</text>
</comment>
<dbReference type="EC" id="3.2.1.52" evidence="3"/>
<dbReference type="Gene3D" id="2.60.120.200">
    <property type="match status" value="1"/>
</dbReference>
<dbReference type="InterPro" id="IPR017853">
    <property type="entry name" value="GH"/>
</dbReference>
<dbReference type="Pfam" id="PF00728">
    <property type="entry name" value="Glyco_hydro_20"/>
    <property type="match status" value="1"/>
</dbReference>
<evidence type="ECO:0000256" key="3">
    <source>
        <dbReference type="ARBA" id="ARBA00012663"/>
    </source>
</evidence>
<dbReference type="PROSITE" id="PS50022">
    <property type="entry name" value="FA58C_3"/>
    <property type="match status" value="1"/>
</dbReference>
<dbReference type="SUPFAM" id="SSF51445">
    <property type="entry name" value="(Trans)glycosidases"/>
    <property type="match status" value="1"/>
</dbReference>
<comment type="similarity">
    <text evidence="2">Belongs to the glycosyl hydrolase 20 family.</text>
</comment>
<dbReference type="SUPFAM" id="SSF49785">
    <property type="entry name" value="Galactose-binding domain-like"/>
    <property type="match status" value="1"/>
</dbReference>
<dbReference type="Gene3D" id="2.60.120.260">
    <property type="entry name" value="Galactose-binding domain-like"/>
    <property type="match status" value="1"/>
</dbReference>
<evidence type="ECO:0000256" key="4">
    <source>
        <dbReference type="ARBA" id="ARBA00022801"/>
    </source>
</evidence>
<feature type="domain" description="F5/8 type C" evidence="8">
    <location>
        <begin position="685"/>
        <end position="824"/>
    </location>
</feature>
<dbReference type="Gene3D" id="3.30.379.10">
    <property type="entry name" value="Chitobiase/beta-hexosaminidase domain 2-like"/>
    <property type="match status" value="1"/>
</dbReference>
<evidence type="ECO:0000259" key="8">
    <source>
        <dbReference type="PROSITE" id="PS50022"/>
    </source>
</evidence>
<dbReference type="Gene3D" id="3.20.20.80">
    <property type="entry name" value="Glycosidases"/>
    <property type="match status" value="1"/>
</dbReference>
<keyword evidence="5" id="KW-0326">Glycosidase</keyword>
<dbReference type="InterPro" id="IPR025705">
    <property type="entry name" value="Beta_hexosaminidase_sua/sub"/>
</dbReference>
<comment type="catalytic activity">
    <reaction evidence="1">
        <text>Hydrolysis of terminal non-reducing N-acetyl-D-hexosamine residues in N-acetyl-beta-D-hexosaminides.</text>
        <dbReference type="EC" id="3.2.1.52"/>
    </reaction>
</comment>
<dbReference type="InterPro" id="IPR015883">
    <property type="entry name" value="Glyco_hydro_20_cat"/>
</dbReference>
<dbReference type="InterPro" id="IPR029018">
    <property type="entry name" value="Hex-like_dom2"/>
</dbReference>
<dbReference type="RefSeq" id="WP_377287682.1">
    <property type="nucleotide sequence ID" value="NZ_JBHSBM010000017.1"/>
</dbReference>
<sequence length="824" mass="85682">MIVSAAALALAAVAVPAGAQGPDVPPPVAVPAPAGWTAGDGVFRLAEGSRVLARAEAAEEAGRLAEDLREVTGRDVPVVVLPEAERTAGEPETGEQAAAGPAAGDVVLTLRADRAVATAGVRGDDGTAAEAYALEVGDHVEIEASTPAGIFYGGRTLLQALRASGEVPHGTVEDRPDVGRRVLVLDLQAGFRSPEWIGDLVRRMSWMKLNTLHLRLSGDAALRLRGGAAGADGAFSGAVPARHYDRAGIEAVQEVARRHHVTVVPEFDVLGDAAALTPSRRCGGEHVPDLADPAVRRELAAVLDAFAEWFEAPLLGLGRVDACDEPGWLDGARELAAHAETLGKRPVLRVRDRVPPLDGEPVILNEGAPESVRTGGHDVIDAFPAAGSHGGDLLAWTPQAGRLGQALVAEAVFFGDPEASEEALAGPRAEFAERSWNRLASAEGFAARVGAVGDAPGAAPREAPAPEAEHRYDFDRAHLPDGETHVAAAWREGLLVTAADSTGGVHATAVAHPAGEAGDGTAGQDTGGAGTADQATEGDGAAGRATPLFPVDGRVGKAARFGDGRRFLLGAASTGAPWTVSMWVRLEDRARGVLLGRLDEAIAVEDGEVLVSGAREFSFGYRLPLERWTHLVLAADPHGTTLYVNGRRTGRVPEVIGLPTGSMGPFRGALDEVVLARGALTAAQAAERYLADSEGPDLARGRPATASGVEAEGLGPENAVDGDPATRWASPLRVDPQWIGVDLGESRDVSRVVLRWERAYGARYRIEGSVDGASWTTIREVAGGDGGTDDLGGLSATARYIRVYGMKRGTKWGYSLIDLAVYGG</sequence>
<gene>
    <name evidence="9" type="ORF">ACFOWE_13750</name>
</gene>